<keyword evidence="3" id="KW-1185">Reference proteome</keyword>
<sequence length="396" mass="42876">MILNTAVEKSIPQPSTSPHKQNRKTQTSHDDIDPSKMVIVPDIKSYLCQVNGSEVLDIMLKNKAVIVMTDVDGQTEVEFFGSHAADSDPENAKEEFTTLYLKTHHGIVCKLLELQSRHIPPDEVTKAVAKITKDFPRVMVKPSPNKDVLFYGSEKEVQEAKTAMCEHLGISLTRGQRSLRKGAAGTTGLPDKFGQTGSGSSSTTEWLNYTTRKGIQIVVAQGDITQQRVDVIANSANESLSHGSGIAGAISKAGGPSVQKESNDHVKKYGPVRVTQSAVTSGGKLPCKHIIHAVGPKWERGNEEKAKQQLQETCYSILTKASATLRVESVALPAIGSGIFGMPKDTCAESLLSGLLQFLLRSSFCTVRRIVFIDIDQSMVKTLADVFGKKLSPCAS</sequence>
<dbReference type="RefSeq" id="XP_019629967.1">
    <property type="nucleotide sequence ID" value="XM_019774408.1"/>
</dbReference>
<gene>
    <name evidence="4" type="primary">LOC109474150</name>
</gene>
<dbReference type="OrthoDB" id="6133115at2759"/>
<evidence type="ECO:0000256" key="1">
    <source>
        <dbReference type="SAM" id="MobiDB-lite"/>
    </source>
</evidence>
<dbReference type="Gene3D" id="3.40.220.10">
    <property type="entry name" value="Leucine Aminopeptidase, subunit E, domain 1"/>
    <property type="match status" value="1"/>
</dbReference>
<proteinExistence type="predicted"/>
<dbReference type="PROSITE" id="PS51154">
    <property type="entry name" value="MACRO"/>
    <property type="match status" value="1"/>
</dbReference>
<dbReference type="Pfam" id="PF01661">
    <property type="entry name" value="Macro"/>
    <property type="match status" value="1"/>
</dbReference>
<evidence type="ECO:0000313" key="4">
    <source>
        <dbReference type="RefSeq" id="XP_019629967.1"/>
    </source>
</evidence>
<dbReference type="Proteomes" id="UP000515135">
    <property type="component" value="Unplaced"/>
</dbReference>
<organism evidence="3 4">
    <name type="scientific">Branchiostoma belcheri</name>
    <name type="common">Amphioxus</name>
    <dbReference type="NCBI Taxonomy" id="7741"/>
    <lineage>
        <taxon>Eukaryota</taxon>
        <taxon>Metazoa</taxon>
        <taxon>Chordata</taxon>
        <taxon>Cephalochordata</taxon>
        <taxon>Leptocardii</taxon>
        <taxon>Amphioxiformes</taxon>
        <taxon>Branchiostomatidae</taxon>
        <taxon>Branchiostoma</taxon>
    </lineage>
</organism>
<feature type="domain" description="Macro" evidence="2">
    <location>
        <begin position="204"/>
        <end position="391"/>
    </location>
</feature>
<dbReference type="CDD" id="cd02907">
    <property type="entry name" value="Macro_Af1521_BAL-like"/>
    <property type="match status" value="1"/>
</dbReference>
<dbReference type="SMART" id="SM00506">
    <property type="entry name" value="A1pp"/>
    <property type="match status" value="1"/>
</dbReference>
<dbReference type="PANTHER" id="PTHR11106">
    <property type="entry name" value="GANGLIOSIDE INDUCED DIFFERENTIATION ASSOCIATED PROTEIN 2-RELATED"/>
    <property type="match status" value="1"/>
</dbReference>
<dbReference type="InterPro" id="IPR043472">
    <property type="entry name" value="Macro_dom-like"/>
</dbReference>
<evidence type="ECO:0000313" key="3">
    <source>
        <dbReference type="Proteomes" id="UP000515135"/>
    </source>
</evidence>
<dbReference type="PANTHER" id="PTHR11106:SF111">
    <property type="entry name" value="MACRO DOMAIN-CONTAINING PROTEIN"/>
    <property type="match status" value="1"/>
</dbReference>
<dbReference type="InterPro" id="IPR002589">
    <property type="entry name" value="Macro_dom"/>
</dbReference>
<evidence type="ECO:0000259" key="2">
    <source>
        <dbReference type="PROSITE" id="PS51154"/>
    </source>
</evidence>
<dbReference type="SUPFAM" id="SSF52949">
    <property type="entry name" value="Macro domain-like"/>
    <property type="match status" value="1"/>
</dbReference>
<accession>A0A6P4ZFU4</accession>
<feature type="compositionally biased region" description="Low complexity" evidence="1">
    <location>
        <begin position="194"/>
        <end position="203"/>
    </location>
</feature>
<dbReference type="GeneID" id="109474150"/>
<feature type="region of interest" description="Disordered" evidence="1">
    <location>
        <begin position="179"/>
        <end position="203"/>
    </location>
</feature>
<dbReference type="AlphaFoldDB" id="A0A6P4ZFU4"/>
<feature type="region of interest" description="Disordered" evidence="1">
    <location>
        <begin position="1"/>
        <end position="34"/>
    </location>
</feature>
<protein>
    <submittedName>
        <fullName evidence="4">Uncharacterized protein LOC109474150</fullName>
    </submittedName>
</protein>
<reference evidence="4" key="1">
    <citation type="submission" date="2025-08" db="UniProtKB">
        <authorList>
            <consortium name="RefSeq"/>
        </authorList>
    </citation>
    <scope>IDENTIFICATION</scope>
    <source>
        <tissue evidence="4">Gonad</tissue>
    </source>
</reference>
<dbReference type="KEGG" id="bbel:109474150"/>
<name>A0A6P4ZFU4_BRABE</name>